<reference evidence="1" key="1">
    <citation type="submission" date="2008-06" db="EMBL/GenBank/DDBJ databases">
        <authorList>
            <person name="Lorenzi H."/>
            <person name="Inman J."/>
            <person name="Miller J."/>
            <person name="Schobel S."/>
            <person name="Amedeo P."/>
            <person name="Caler E.V."/>
            <person name="da Silva J."/>
        </authorList>
    </citation>
    <scope>NUCLEOTIDE SEQUENCE [LARGE SCALE GENOMIC DNA]</scope>
    <source>
        <strain evidence="1">RN66</strain>
    </source>
</reference>
<keyword evidence="2" id="KW-1185">Reference proteome</keyword>
<protein>
    <submittedName>
        <fullName evidence="1">Uncharacterized protein</fullName>
    </submittedName>
</protein>
<dbReference type="VEuPathDB" id="CryptoDB:CMU_032150"/>
<gene>
    <name evidence="1" type="ORF">CMU_032150</name>
</gene>
<accession>B6AIN3</accession>
<proteinExistence type="predicted"/>
<dbReference type="OrthoDB" id="344131at2759"/>
<evidence type="ECO:0000313" key="1">
    <source>
        <dbReference type="EMBL" id="EEA08074.1"/>
    </source>
</evidence>
<evidence type="ECO:0000313" key="2">
    <source>
        <dbReference type="Proteomes" id="UP000001460"/>
    </source>
</evidence>
<name>B6AIN3_CRYMR</name>
<dbReference type="EMBL" id="DS989736">
    <property type="protein sequence ID" value="EEA08074.1"/>
    <property type="molecule type" value="Genomic_DNA"/>
</dbReference>
<dbReference type="Proteomes" id="UP000001460">
    <property type="component" value="Unassembled WGS sequence"/>
</dbReference>
<dbReference type="RefSeq" id="XP_002142423.1">
    <property type="nucleotide sequence ID" value="XM_002142387.1"/>
</dbReference>
<dbReference type="AlphaFoldDB" id="B6AIN3"/>
<sequence length="511" mass="60264">MDLIYSQDYGTLEIYKIVCRASLLLYLSEEKLNEIDKRCLYGCSDYKFSATLKFYNSQYCLNINPQYSKFESDLSFYFKLPGYIKVKDLISVQYYRETKLTGINQNILNRNNNLTPCIRIVLSLAQNSTTNMSLVDNIISDNFEYFELDNVITVSPNFEINKLKHITNNEKEFQVRILCRECTHEIASYNNKLFFIAPLPTEIVLNYSEALTCDTCYPLISIKERNNKYDFRPRPNWICIGPQHISIHKINCNEIFKSILESEKSNPHSELSLQIHIANKIHNLYGYNTIKCKLNILSCPSCQSNIGWFDLNTIYIWKYAIKFDKVYRNIENSIVKEIINIFKNHTLNSLLAFYLEQECRENGTSQVYIINKSDKQEINEIYSLKIFQRDILLIDFPLFIDNISLNNNKEYFNIHKALKVQFSKIEDINNHIFKNIMDYPNDNLSIDHLNLKISDIYRSINIFNIKEVCKKYNIVTFSEKEFIELKKYLKEKEIGEMISIIDLSIFDEDLI</sequence>
<dbReference type="GeneID" id="6997559"/>
<organism evidence="1 2">
    <name type="scientific">Cryptosporidium muris (strain RN66)</name>
    <dbReference type="NCBI Taxonomy" id="441375"/>
    <lineage>
        <taxon>Eukaryota</taxon>
        <taxon>Sar</taxon>
        <taxon>Alveolata</taxon>
        <taxon>Apicomplexa</taxon>
        <taxon>Conoidasida</taxon>
        <taxon>Coccidia</taxon>
        <taxon>Eucoccidiorida</taxon>
        <taxon>Eimeriorina</taxon>
        <taxon>Cryptosporidiidae</taxon>
        <taxon>Cryptosporidium</taxon>
    </lineage>
</organism>
<dbReference type="OMA" id="CTHEIAS"/>